<dbReference type="AlphaFoldDB" id="A0A1C4Y352"/>
<dbReference type="RefSeq" id="WP_088961668.1">
    <property type="nucleotide sequence ID" value="NZ_LT607410.1"/>
</dbReference>
<keyword evidence="1" id="KW-1133">Transmembrane helix</keyword>
<organism evidence="2 3">
    <name type="scientific">Micromonospora purpureochromogenes</name>
    <dbReference type="NCBI Taxonomy" id="47872"/>
    <lineage>
        <taxon>Bacteria</taxon>
        <taxon>Bacillati</taxon>
        <taxon>Actinomycetota</taxon>
        <taxon>Actinomycetes</taxon>
        <taxon>Micromonosporales</taxon>
        <taxon>Micromonosporaceae</taxon>
        <taxon>Micromonospora</taxon>
    </lineage>
</organism>
<dbReference type="Proteomes" id="UP000198228">
    <property type="component" value="Chromosome I"/>
</dbReference>
<feature type="transmembrane region" description="Helical" evidence="1">
    <location>
        <begin position="21"/>
        <end position="47"/>
    </location>
</feature>
<dbReference type="EMBL" id="LT607410">
    <property type="protein sequence ID" value="SCF14811.1"/>
    <property type="molecule type" value="Genomic_DNA"/>
</dbReference>
<protein>
    <submittedName>
        <fullName evidence="2">Uncharacterized protein</fullName>
    </submittedName>
</protein>
<proteinExistence type="predicted"/>
<sequence length="59" mass="6108">MTGQSPPVRPVRRLRRWATDPLVPVLLLTAGAMLAAVAGHVLTWAVVGGLAGYTLSGSV</sequence>
<keyword evidence="1" id="KW-0812">Transmembrane</keyword>
<reference evidence="2 3" key="1">
    <citation type="submission" date="2016-06" db="EMBL/GenBank/DDBJ databases">
        <authorList>
            <person name="Kjaerup R.B."/>
            <person name="Dalgaard T.S."/>
            <person name="Juul-Madsen H.R."/>
        </authorList>
    </citation>
    <scope>NUCLEOTIDE SEQUENCE [LARGE SCALE GENOMIC DNA]</scope>
    <source>
        <strain evidence="2 3">DSM 43821</strain>
    </source>
</reference>
<keyword evidence="1" id="KW-0472">Membrane</keyword>
<evidence type="ECO:0000313" key="3">
    <source>
        <dbReference type="Proteomes" id="UP000198228"/>
    </source>
</evidence>
<evidence type="ECO:0000313" key="2">
    <source>
        <dbReference type="EMBL" id="SCF14811.1"/>
    </source>
</evidence>
<accession>A0A1C4Y352</accession>
<name>A0A1C4Y352_9ACTN</name>
<gene>
    <name evidence="2" type="ORF">GA0074696_3002</name>
</gene>
<evidence type="ECO:0000256" key="1">
    <source>
        <dbReference type="SAM" id="Phobius"/>
    </source>
</evidence>